<dbReference type="SMART" id="SM00450">
    <property type="entry name" value="RHOD"/>
    <property type="match status" value="1"/>
</dbReference>
<dbReference type="Proteomes" id="UP000219285">
    <property type="component" value="Chromosome"/>
</dbReference>
<protein>
    <submittedName>
        <fullName evidence="3">Rhodanese-like domain-containing protein</fullName>
    </submittedName>
</protein>
<dbReference type="PANTHER" id="PTHR43031:SF18">
    <property type="entry name" value="RHODANESE-RELATED SULFURTRANSFERASES"/>
    <property type="match status" value="1"/>
</dbReference>
<dbReference type="OrthoDB" id="9808735at2"/>
<keyword evidence="1" id="KW-1133">Transmembrane helix</keyword>
<feature type="transmembrane region" description="Helical" evidence="1">
    <location>
        <begin position="12"/>
        <end position="30"/>
    </location>
</feature>
<dbReference type="PROSITE" id="PS50206">
    <property type="entry name" value="RHODANESE_3"/>
    <property type="match status" value="1"/>
</dbReference>
<dbReference type="Pfam" id="PF00581">
    <property type="entry name" value="Rhodanese"/>
    <property type="match status" value="1"/>
</dbReference>
<keyword evidence="4" id="KW-1185">Reference proteome</keyword>
<keyword evidence="1" id="KW-0472">Membrane</keyword>
<keyword evidence="1" id="KW-0812">Transmembrane</keyword>
<dbReference type="EMBL" id="CP052766">
    <property type="protein sequence ID" value="QJR80525.1"/>
    <property type="molecule type" value="Genomic_DNA"/>
</dbReference>
<dbReference type="InterPro" id="IPR036873">
    <property type="entry name" value="Rhodanese-like_dom_sf"/>
</dbReference>
<sequence>MDQLIEFASNNLLLAGVWVALVLMLIYTYINTFTSGIKEVNTHETTQLINKQDAVVLDIRPEKDFKLGHILGSRQIKPEELRAKNFKKLENVKGKPIIVVCAMGNSARGVASSLNKAGFDDVKVLKGGINAWQNAGLPVSK</sequence>
<reference evidence="4" key="1">
    <citation type="submission" date="2014-12" db="EMBL/GenBank/DDBJ databases">
        <title>Complete genome sequence of a multi-drug resistant Klebsiella pneumoniae.</title>
        <authorList>
            <person name="Hua X."/>
            <person name="Chen Q."/>
            <person name="Li X."/>
            <person name="Feng Y."/>
            <person name="Ruan Z."/>
            <person name="Yu Y."/>
        </authorList>
    </citation>
    <scope>NUCLEOTIDE SEQUENCE [LARGE SCALE GENOMIC DNA]</scope>
    <source>
        <strain evidence="4">5.12</strain>
    </source>
</reference>
<dbReference type="RefSeq" id="WP_075608169.1">
    <property type="nucleotide sequence ID" value="NZ_CP052766.1"/>
</dbReference>
<dbReference type="InterPro" id="IPR050229">
    <property type="entry name" value="GlpE_sulfurtransferase"/>
</dbReference>
<dbReference type="PANTHER" id="PTHR43031">
    <property type="entry name" value="FAD-DEPENDENT OXIDOREDUCTASE"/>
    <property type="match status" value="1"/>
</dbReference>
<evidence type="ECO:0000313" key="3">
    <source>
        <dbReference type="EMBL" id="QJR80525.1"/>
    </source>
</evidence>
<evidence type="ECO:0000259" key="2">
    <source>
        <dbReference type="PROSITE" id="PS50206"/>
    </source>
</evidence>
<dbReference type="InterPro" id="IPR001763">
    <property type="entry name" value="Rhodanese-like_dom"/>
</dbReference>
<dbReference type="Gene3D" id="3.40.250.10">
    <property type="entry name" value="Rhodanese-like domain"/>
    <property type="match status" value="1"/>
</dbReference>
<dbReference type="KEGG" id="apel:CA267_006920"/>
<name>A0A6M4MD74_9ALTE</name>
<accession>A0A6M4MD74</accession>
<evidence type="ECO:0000256" key="1">
    <source>
        <dbReference type="SAM" id="Phobius"/>
    </source>
</evidence>
<organism evidence="3 4">
    <name type="scientific">Alteromonas pelagimontana</name>
    <dbReference type="NCBI Taxonomy" id="1858656"/>
    <lineage>
        <taxon>Bacteria</taxon>
        <taxon>Pseudomonadati</taxon>
        <taxon>Pseudomonadota</taxon>
        <taxon>Gammaproteobacteria</taxon>
        <taxon>Alteromonadales</taxon>
        <taxon>Alteromonadaceae</taxon>
        <taxon>Alteromonas/Salinimonas group</taxon>
        <taxon>Alteromonas</taxon>
    </lineage>
</organism>
<dbReference type="AlphaFoldDB" id="A0A6M4MD74"/>
<gene>
    <name evidence="3" type="ORF">CA267_006920</name>
</gene>
<evidence type="ECO:0000313" key="4">
    <source>
        <dbReference type="Proteomes" id="UP000219285"/>
    </source>
</evidence>
<reference evidence="3 4" key="2">
    <citation type="submission" date="2020-04" db="EMBL/GenBank/DDBJ databases">
        <title>Complete genome sequence of Alteromonas pelagimontana 5.12T.</title>
        <authorList>
            <person name="Sinha R.K."/>
            <person name="Krishnan K.P."/>
            <person name="Kurian J.P."/>
        </authorList>
    </citation>
    <scope>NUCLEOTIDE SEQUENCE [LARGE SCALE GENOMIC DNA]</scope>
    <source>
        <strain evidence="3 4">5.12</strain>
    </source>
</reference>
<proteinExistence type="predicted"/>
<feature type="domain" description="Rhodanese" evidence="2">
    <location>
        <begin position="50"/>
        <end position="141"/>
    </location>
</feature>
<dbReference type="SUPFAM" id="SSF52821">
    <property type="entry name" value="Rhodanese/Cell cycle control phosphatase"/>
    <property type="match status" value="1"/>
</dbReference>
<dbReference type="CDD" id="cd00158">
    <property type="entry name" value="RHOD"/>
    <property type="match status" value="1"/>
</dbReference>